<dbReference type="Proteomes" id="UP000001349">
    <property type="component" value="Chromosome"/>
</dbReference>
<feature type="compositionally biased region" description="Polar residues" evidence="1">
    <location>
        <begin position="59"/>
        <end position="71"/>
    </location>
</feature>
<sequence>MGQPAAKQGDRIVATDTHIELVPVGSSTVPTPIPNPFTGIIDGSLSSNVNIMGKPAATVDSTATNTPSHSPKSGPFQKAPKNKGKISVGSTTVKINGKLAARNGDAAITCNDPADIPVGKVVAAGTVIIGG</sequence>
<proteinExistence type="predicted"/>
<dbReference type="KEGG" id="cce:Ccel_1510"/>
<organism evidence="2 3">
    <name type="scientific">Ruminiclostridium cellulolyticum (strain ATCC 35319 / DSM 5812 / JCM 6584 / H10)</name>
    <name type="common">Clostridium cellulolyticum</name>
    <dbReference type="NCBI Taxonomy" id="394503"/>
    <lineage>
        <taxon>Bacteria</taxon>
        <taxon>Bacillati</taxon>
        <taxon>Bacillota</taxon>
        <taxon>Clostridia</taxon>
        <taxon>Eubacteriales</taxon>
        <taxon>Oscillospiraceae</taxon>
        <taxon>Ruminiclostridium</taxon>
    </lineage>
</organism>
<evidence type="ECO:0000313" key="3">
    <source>
        <dbReference type="Proteomes" id="UP000001349"/>
    </source>
</evidence>
<dbReference type="AlphaFoldDB" id="B8I236"/>
<dbReference type="Pfam" id="PF05488">
    <property type="entry name" value="PAAR_motif"/>
    <property type="match status" value="1"/>
</dbReference>
<evidence type="ECO:0000256" key="1">
    <source>
        <dbReference type="SAM" id="MobiDB-lite"/>
    </source>
</evidence>
<evidence type="ECO:0000313" key="2">
    <source>
        <dbReference type="EMBL" id="ACL75862.1"/>
    </source>
</evidence>
<dbReference type="eggNOG" id="COG4104">
    <property type="taxonomic scope" value="Bacteria"/>
</dbReference>
<feature type="region of interest" description="Disordered" evidence="1">
    <location>
        <begin position="58"/>
        <end position="87"/>
    </location>
</feature>
<dbReference type="STRING" id="394503.Ccel_1510"/>
<name>B8I236_RUMCH</name>
<accession>B8I236</accession>
<dbReference type="Gene3D" id="2.60.200.60">
    <property type="match status" value="1"/>
</dbReference>
<protein>
    <submittedName>
        <fullName evidence="2">PAAR repeat-containing protein</fullName>
    </submittedName>
</protein>
<dbReference type="InterPro" id="IPR008727">
    <property type="entry name" value="PAAR_motif"/>
</dbReference>
<keyword evidence="3" id="KW-1185">Reference proteome</keyword>
<dbReference type="HOGENOM" id="CLU_151895_0_0_9"/>
<dbReference type="RefSeq" id="WP_015925003.1">
    <property type="nucleotide sequence ID" value="NC_011898.1"/>
</dbReference>
<reference evidence="2 3" key="1">
    <citation type="submission" date="2009-01" db="EMBL/GenBank/DDBJ databases">
        <title>Complete sequence of Clostridium cellulolyticum H10.</title>
        <authorList>
            <consortium name="US DOE Joint Genome Institute"/>
            <person name="Lucas S."/>
            <person name="Copeland A."/>
            <person name="Lapidus A."/>
            <person name="Glavina del Rio T."/>
            <person name="Dalin E."/>
            <person name="Tice H."/>
            <person name="Bruce D."/>
            <person name="Goodwin L."/>
            <person name="Pitluck S."/>
            <person name="Chertkov O."/>
            <person name="Saunders E."/>
            <person name="Brettin T."/>
            <person name="Detter J.C."/>
            <person name="Han C."/>
            <person name="Larimer F."/>
            <person name="Land M."/>
            <person name="Hauser L."/>
            <person name="Kyrpides N."/>
            <person name="Ivanova N."/>
            <person name="Zhou J."/>
            <person name="Richardson P."/>
        </authorList>
    </citation>
    <scope>NUCLEOTIDE SEQUENCE [LARGE SCALE GENOMIC DNA]</scope>
    <source>
        <strain evidence="3">ATCC 35319 / DSM 5812 / JCM 6584 / H10</strain>
    </source>
</reference>
<dbReference type="CDD" id="cd14740">
    <property type="entry name" value="PAAR_4"/>
    <property type="match status" value="1"/>
</dbReference>
<dbReference type="EMBL" id="CP001348">
    <property type="protein sequence ID" value="ACL75862.1"/>
    <property type="molecule type" value="Genomic_DNA"/>
</dbReference>
<dbReference type="OrthoDB" id="9807902at2"/>
<gene>
    <name evidence="2" type="ordered locus">Ccel_1510</name>
</gene>